<name>A0A1P8UWE5_9RHOB</name>
<dbReference type="RefSeq" id="WP_076702526.1">
    <property type="nucleotide sequence ID" value="NZ_CP015093.1"/>
</dbReference>
<dbReference type="EMBL" id="CP015093">
    <property type="protein sequence ID" value="APZ53711.1"/>
    <property type="molecule type" value="Genomic_DNA"/>
</dbReference>
<dbReference type="InterPro" id="IPR019276">
    <property type="entry name" value="DUF2303"/>
</dbReference>
<dbReference type="Proteomes" id="UP000187059">
    <property type="component" value="Chromosome"/>
</dbReference>
<organism evidence="1 2">
    <name type="scientific">Salipiger abyssi</name>
    <dbReference type="NCBI Taxonomy" id="1250539"/>
    <lineage>
        <taxon>Bacteria</taxon>
        <taxon>Pseudomonadati</taxon>
        <taxon>Pseudomonadota</taxon>
        <taxon>Alphaproteobacteria</taxon>
        <taxon>Rhodobacterales</taxon>
        <taxon>Roseobacteraceae</taxon>
        <taxon>Salipiger</taxon>
    </lineage>
</organism>
<evidence type="ECO:0000313" key="1">
    <source>
        <dbReference type="EMBL" id="APZ53711.1"/>
    </source>
</evidence>
<keyword evidence="2" id="KW-1185">Reference proteome</keyword>
<evidence type="ECO:0000313" key="2">
    <source>
        <dbReference type="Proteomes" id="UP000187059"/>
    </source>
</evidence>
<gene>
    <name evidence="1" type="ORF">Ga0080574_TMP3377</name>
</gene>
<dbReference type="KEGG" id="paby:Ga0080574_TMP3377"/>
<dbReference type="AlphaFoldDB" id="A0A1P8UWE5"/>
<dbReference type="Pfam" id="PF10065">
    <property type="entry name" value="DUF2303"/>
    <property type="match status" value="1"/>
</dbReference>
<protein>
    <recommendedName>
        <fullName evidence="3">DUF2303 family protein</fullName>
    </recommendedName>
</protein>
<proteinExistence type="predicted"/>
<sequence length="337" mass="37742">MTDIDTHAANVAATMRETMEEIGQPTPLIAPVDWDDPKKEQKFSLRTPFLVSVPAGRKTEDHSDKLRAALLRDKPERRKGTAYLSTLDSLIGWTNRFKGDSSALFADPNTPSLTCIANYHGAGAVAWDDTSGEKGAAFCDHRGRYDFPLSEEWQIWEAVSGKGMDKEELGEFIESNILHFLEPTPYLIHAKSDGNPAPWEERSRDLAEKIGGRFGQPHELMNMSREFTVHETSNLKVTKNRDNGASMIHFVNEHNDEEGRPLQIPNLFLIAIPVFDGGDLYRMTVRFFYRKSGSTVKFFVTLYNPDEAKREAIEEAVAKAENDTALPVFYGTAEAAG</sequence>
<reference evidence="1 2" key="1">
    <citation type="submission" date="2016-04" db="EMBL/GenBank/DDBJ databases">
        <title>Deep-sea bacteria in the southern Pacific.</title>
        <authorList>
            <person name="Tang K."/>
        </authorList>
    </citation>
    <scope>NUCLEOTIDE SEQUENCE [LARGE SCALE GENOMIC DNA]</scope>
    <source>
        <strain evidence="1 2">JLT2014</strain>
    </source>
</reference>
<dbReference type="OrthoDB" id="7346200at2"/>
<evidence type="ECO:0008006" key="3">
    <source>
        <dbReference type="Google" id="ProtNLM"/>
    </source>
</evidence>
<accession>A0A1P8UWE5</accession>
<dbReference type="STRING" id="1250539.Ga0080574_TMP3377"/>